<dbReference type="PATRIC" id="fig|993692.3.peg.2149"/>
<dbReference type="RefSeq" id="WP_057880256.1">
    <property type="nucleotide sequence ID" value="NZ_JQCF01000005.1"/>
</dbReference>
<comment type="caution">
    <text evidence="2">The sequence shown here is derived from an EMBL/GenBank/DDBJ whole genome shotgun (WGS) entry which is preliminary data.</text>
</comment>
<sequence length="482" mass="56654">MLGKIENFRAKKTIALKMSGIKANTNKMKKMLKSKAMPIYITHEHEMYRYINGKINVSKFDYESNNDQPGAKIKVNFNDLDKFEEHYIETIVAVESFRKFFFNDSFDYQRSIDYFIFAPISVTFMKYETKNELLLYPVIKYSNDETIMMEFNYYPNENDKLSVKEFSNCIFEATNIIKEIKIPIEYIQALDLKYDINSKESFNYDSRETYRVKLENSKIDNFLKLMELFLNSLFIFDSYTWFGRSEIIIDNITLSDKEIYEIKNGISNQNANPRYLRELNDFSEHNDRKLIVMDNMTMGLGDILDQTVPITVIDEEICSLNAKILDLATISADSSINDLLNAKEYLIFLKNQVQHKYDSSLMAHEIMKYVINDLFEINNQINQISDLINIYFDKAQYSKTNNEILFQDFISVASLMFSTSVILDYVIKPMYMIVFKEQLSTIGNLLGYITVLILSIISVLKISKIIKKDYKYDSLKQHLKKR</sequence>
<feature type="transmembrane region" description="Helical" evidence="1">
    <location>
        <begin position="439"/>
        <end position="460"/>
    </location>
</feature>
<keyword evidence="3" id="KW-1185">Reference proteome</keyword>
<reference evidence="2 3" key="1">
    <citation type="journal article" date="2015" name="Genome Announc.">
        <title>Expanding the biotechnology potential of lactobacilli through comparative genomics of 213 strains and associated genera.</title>
        <authorList>
            <person name="Sun Z."/>
            <person name="Harris H.M."/>
            <person name="McCann A."/>
            <person name="Guo C."/>
            <person name="Argimon S."/>
            <person name="Zhang W."/>
            <person name="Yang X."/>
            <person name="Jeffery I.B."/>
            <person name="Cooney J.C."/>
            <person name="Kagawa T.F."/>
            <person name="Liu W."/>
            <person name="Song Y."/>
            <person name="Salvetti E."/>
            <person name="Wrobel A."/>
            <person name="Rasinkangas P."/>
            <person name="Parkhill J."/>
            <person name="Rea M.C."/>
            <person name="O'Sullivan O."/>
            <person name="Ritari J."/>
            <person name="Douillard F.P."/>
            <person name="Paul Ross R."/>
            <person name="Yang R."/>
            <person name="Briner A.E."/>
            <person name="Felis G.E."/>
            <person name="de Vos W.M."/>
            <person name="Barrangou R."/>
            <person name="Klaenhammer T.R."/>
            <person name="Caufield P.W."/>
            <person name="Cui Y."/>
            <person name="Zhang H."/>
            <person name="O'Toole P.W."/>
        </authorList>
    </citation>
    <scope>NUCLEOTIDE SEQUENCE [LARGE SCALE GENOMIC DNA]</scope>
    <source>
        <strain evidence="2 3">DSM 24716</strain>
    </source>
</reference>
<keyword evidence="1" id="KW-1133">Transmembrane helix</keyword>
<evidence type="ECO:0000313" key="2">
    <source>
        <dbReference type="EMBL" id="KRO00101.1"/>
    </source>
</evidence>
<accession>A0A0R2LDP3</accession>
<name>A0A0R2LDP3_9LACO</name>
<dbReference type="STRING" id="993692.IV57_GL002117"/>
<gene>
    <name evidence="2" type="ORF">IV57_GL002117</name>
</gene>
<dbReference type="AlphaFoldDB" id="A0A0R2LDP3"/>
<keyword evidence="1" id="KW-0812">Transmembrane</keyword>
<dbReference type="OrthoDB" id="9828274at2"/>
<evidence type="ECO:0000313" key="3">
    <source>
        <dbReference type="Proteomes" id="UP000051006"/>
    </source>
</evidence>
<protein>
    <submittedName>
        <fullName evidence="2">Uncharacterized protein</fullName>
    </submittedName>
</protein>
<evidence type="ECO:0000256" key="1">
    <source>
        <dbReference type="SAM" id="Phobius"/>
    </source>
</evidence>
<proteinExistence type="predicted"/>
<dbReference type="EMBL" id="JQCF01000005">
    <property type="protein sequence ID" value="KRO00101.1"/>
    <property type="molecule type" value="Genomic_DNA"/>
</dbReference>
<keyword evidence="1" id="KW-0472">Membrane</keyword>
<organism evidence="2 3">
    <name type="scientific">Companilactobacillus kimchiensis</name>
    <dbReference type="NCBI Taxonomy" id="993692"/>
    <lineage>
        <taxon>Bacteria</taxon>
        <taxon>Bacillati</taxon>
        <taxon>Bacillota</taxon>
        <taxon>Bacilli</taxon>
        <taxon>Lactobacillales</taxon>
        <taxon>Lactobacillaceae</taxon>
        <taxon>Companilactobacillus</taxon>
    </lineage>
</organism>
<dbReference type="Proteomes" id="UP000051006">
    <property type="component" value="Unassembled WGS sequence"/>
</dbReference>